<evidence type="ECO:0000256" key="3">
    <source>
        <dbReference type="ARBA" id="ARBA00022490"/>
    </source>
</evidence>
<dbReference type="FunFam" id="3.40.50.150:FF:000010">
    <property type="entry name" value="Protein-L-isoaspartate O-methyltransferase"/>
    <property type="match status" value="1"/>
</dbReference>
<dbReference type="GO" id="GO:0032259">
    <property type="term" value="P:methylation"/>
    <property type="evidence" value="ECO:0007669"/>
    <property type="project" value="UniProtKB-KW"/>
</dbReference>
<gene>
    <name evidence="7" type="primary">pcm</name>
    <name evidence="8" type="ORF">DFQ59_11452</name>
</gene>
<dbReference type="EC" id="2.1.1.77" evidence="7"/>
<keyword evidence="6 7" id="KW-0949">S-adenosyl-L-methionine</keyword>
<comment type="subcellular location">
    <subcellularLocation>
        <location evidence="1 7">Cytoplasm</location>
    </subcellularLocation>
</comment>
<dbReference type="Pfam" id="PF01135">
    <property type="entry name" value="PCMT"/>
    <property type="match status" value="1"/>
</dbReference>
<dbReference type="RefSeq" id="WP_114281092.1">
    <property type="nucleotide sequence ID" value="NZ_QPJY01000014.1"/>
</dbReference>
<dbReference type="Proteomes" id="UP000252707">
    <property type="component" value="Unassembled WGS sequence"/>
</dbReference>
<protein>
    <recommendedName>
        <fullName evidence="7">Protein-L-isoaspartate O-methyltransferase</fullName>
        <ecNumber evidence="7">2.1.1.77</ecNumber>
    </recommendedName>
    <alternativeName>
        <fullName evidence="7">L-isoaspartyl protein carboxyl methyltransferase</fullName>
    </alternativeName>
    <alternativeName>
        <fullName evidence="7">Protein L-isoaspartyl methyltransferase</fullName>
    </alternativeName>
    <alternativeName>
        <fullName evidence="7">Protein-beta-aspartate methyltransferase</fullName>
        <shortName evidence="7">PIMT</shortName>
    </alternativeName>
</protein>
<evidence type="ECO:0000256" key="4">
    <source>
        <dbReference type="ARBA" id="ARBA00022603"/>
    </source>
</evidence>
<dbReference type="GO" id="GO:0005737">
    <property type="term" value="C:cytoplasm"/>
    <property type="evidence" value="ECO:0007669"/>
    <property type="project" value="UniProtKB-SubCell"/>
</dbReference>
<dbReference type="GO" id="GO:0004719">
    <property type="term" value="F:protein-L-isoaspartate (D-aspartate) O-methyltransferase activity"/>
    <property type="evidence" value="ECO:0007669"/>
    <property type="project" value="UniProtKB-UniRule"/>
</dbReference>
<evidence type="ECO:0000256" key="2">
    <source>
        <dbReference type="ARBA" id="ARBA00005369"/>
    </source>
</evidence>
<comment type="function">
    <text evidence="7">Catalyzes the methyl esterification of L-isoaspartyl residues in peptides and proteins that result from spontaneous decomposition of normal L-aspartyl and L-asparaginyl residues. It plays a role in the repair and/or degradation of damaged proteins.</text>
</comment>
<feature type="active site" evidence="7">
    <location>
        <position position="70"/>
    </location>
</feature>
<dbReference type="EMBL" id="QPJY01000014">
    <property type="protein sequence ID" value="RCX24896.1"/>
    <property type="molecule type" value="Genomic_DNA"/>
</dbReference>
<comment type="catalytic activity">
    <reaction evidence="7">
        <text>[protein]-L-isoaspartate + S-adenosyl-L-methionine = [protein]-L-isoaspartate alpha-methyl ester + S-adenosyl-L-homocysteine</text>
        <dbReference type="Rhea" id="RHEA:12705"/>
        <dbReference type="Rhea" id="RHEA-COMP:12143"/>
        <dbReference type="Rhea" id="RHEA-COMP:12144"/>
        <dbReference type="ChEBI" id="CHEBI:57856"/>
        <dbReference type="ChEBI" id="CHEBI:59789"/>
        <dbReference type="ChEBI" id="CHEBI:90596"/>
        <dbReference type="ChEBI" id="CHEBI:90598"/>
        <dbReference type="EC" id="2.1.1.77"/>
    </reaction>
</comment>
<name>A0A369BWF0_9GAMM</name>
<dbReference type="OrthoDB" id="9810066at2"/>
<keyword evidence="5 7" id="KW-0808">Transferase</keyword>
<keyword evidence="4 7" id="KW-0489">Methyltransferase</keyword>
<dbReference type="HAMAP" id="MF_00090">
    <property type="entry name" value="PIMT"/>
    <property type="match status" value="1"/>
</dbReference>
<dbReference type="Gene3D" id="3.40.50.150">
    <property type="entry name" value="Vaccinia Virus protein VP39"/>
    <property type="match status" value="1"/>
</dbReference>
<keyword evidence="3 7" id="KW-0963">Cytoplasm</keyword>
<reference evidence="8 9" key="1">
    <citation type="submission" date="2018-07" db="EMBL/GenBank/DDBJ databases">
        <title>Genomic Encyclopedia of Type Strains, Phase IV (KMG-IV): sequencing the most valuable type-strain genomes for metagenomic binning, comparative biology and taxonomic classification.</title>
        <authorList>
            <person name="Goeker M."/>
        </authorList>
    </citation>
    <scope>NUCLEOTIDE SEQUENCE [LARGE SCALE GENOMIC DNA]</scope>
    <source>
        <strain evidence="8 9">DSM 26407</strain>
    </source>
</reference>
<organism evidence="8 9">
    <name type="scientific">Thioalbus denitrificans</name>
    <dbReference type="NCBI Taxonomy" id="547122"/>
    <lineage>
        <taxon>Bacteria</taxon>
        <taxon>Pseudomonadati</taxon>
        <taxon>Pseudomonadota</taxon>
        <taxon>Gammaproteobacteria</taxon>
        <taxon>Chromatiales</taxon>
        <taxon>Ectothiorhodospiraceae</taxon>
        <taxon>Thioalbus</taxon>
    </lineage>
</organism>
<dbReference type="AlphaFoldDB" id="A0A369BWF0"/>
<dbReference type="CDD" id="cd02440">
    <property type="entry name" value="AdoMet_MTases"/>
    <property type="match status" value="1"/>
</dbReference>
<dbReference type="SUPFAM" id="SSF53335">
    <property type="entry name" value="S-adenosyl-L-methionine-dependent methyltransferases"/>
    <property type="match status" value="1"/>
</dbReference>
<keyword evidence="9" id="KW-1185">Reference proteome</keyword>
<accession>A0A369BWF0</accession>
<evidence type="ECO:0000256" key="5">
    <source>
        <dbReference type="ARBA" id="ARBA00022679"/>
    </source>
</evidence>
<sequence>MNRERLDGIGMTSQRARDRLVDRLRGLGITSPAVLGVIAATPRHIFVDEALSSHAYENKSLPIGFGQTISQPYTVARMTEVLLECSPCRKVLEVGTGSGYQAVVLAQLCEEVFTVERIAALLNRARQCFRDMGLRNIRSRHTDGGQGWPDNGPYDGIMVTAAMEQIPEELLTQLAPGGCMVLPLATAQGQRLQRIRHTGTSFEMEDMEDVRFVPFLGGKR</sequence>
<dbReference type="NCBIfam" id="TIGR00080">
    <property type="entry name" value="pimt"/>
    <property type="match status" value="1"/>
</dbReference>
<dbReference type="InterPro" id="IPR000682">
    <property type="entry name" value="PCMT"/>
</dbReference>
<dbReference type="GO" id="GO:0030091">
    <property type="term" value="P:protein repair"/>
    <property type="evidence" value="ECO:0007669"/>
    <property type="project" value="UniProtKB-UniRule"/>
</dbReference>
<dbReference type="PANTHER" id="PTHR11579">
    <property type="entry name" value="PROTEIN-L-ISOASPARTATE O-METHYLTRANSFERASE"/>
    <property type="match status" value="1"/>
</dbReference>
<dbReference type="InterPro" id="IPR029063">
    <property type="entry name" value="SAM-dependent_MTases_sf"/>
</dbReference>
<evidence type="ECO:0000313" key="8">
    <source>
        <dbReference type="EMBL" id="RCX24896.1"/>
    </source>
</evidence>
<dbReference type="NCBIfam" id="NF001453">
    <property type="entry name" value="PRK00312.1"/>
    <property type="match status" value="1"/>
</dbReference>
<dbReference type="PANTHER" id="PTHR11579:SF0">
    <property type="entry name" value="PROTEIN-L-ISOASPARTATE(D-ASPARTATE) O-METHYLTRANSFERASE"/>
    <property type="match status" value="1"/>
</dbReference>
<proteinExistence type="inferred from homology"/>
<comment type="similarity">
    <text evidence="2 7">Belongs to the methyltransferase superfamily. L-isoaspartyl/D-aspartyl protein methyltransferase family.</text>
</comment>
<evidence type="ECO:0000256" key="7">
    <source>
        <dbReference type="HAMAP-Rule" id="MF_00090"/>
    </source>
</evidence>
<evidence type="ECO:0000256" key="6">
    <source>
        <dbReference type="ARBA" id="ARBA00022691"/>
    </source>
</evidence>
<evidence type="ECO:0000256" key="1">
    <source>
        <dbReference type="ARBA" id="ARBA00004496"/>
    </source>
</evidence>
<comment type="caution">
    <text evidence="8">The sequence shown here is derived from an EMBL/GenBank/DDBJ whole genome shotgun (WGS) entry which is preliminary data.</text>
</comment>
<evidence type="ECO:0000313" key="9">
    <source>
        <dbReference type="Proteomes" id="UP000252707"/>
    </source>
</evidence>